<comment type="caution">
    <text evidence="9">The sequence shown here is derived from an EMBL/GenBank/DDBJ whole genome shotgun (WGS) entry which is preliminary data.</text>
</comment>
<accession>A0ABR1GCH3</accession>
<evidence type="ECO:0000256" key="5">
    <source>
        <dbReference type="ARBA" id="ARBA00022857"/>
    </source>
</evidence>
<keyword evidence="6" id="KW-0560">Oxidoreductase</keyword>
<proteinExistence type="inferred from homology"/>
<dbReference type="PANTHER" id="PTHR44419:SF19">
    <property type="entry name" value="PROTOCHLOROPHYLLIDE REDUCTASE A, CHLOROPLASTIC"/>
    <property type="match status" value="1"/>
</dbReference>
<feature type="chain" id="PRO_5045087187" description="protochlorophyllide reductase" evidence="8">
    <location>
        <begin position="22"/>
        <end position="577"/>
    </location>
</feature>
<reference evidence="9 10" key="1">
    <citation type="submission" date="2024-03" db="EMBL/GenBank/DDBJ databases">
        <title>Aureococcus anophagefferens CCMP1851 and Kratosvirus quantuckense: Draft genome of a second virus-susceptible host strain in the model system.</title>
        <authorList>
            <person name="Chase E."/>
            <person name="Truchon A.R."/>
            <person name="Schepens W."/>
            <person name="Wilhelm S.W."/>
        </authorList>
    </citation>
    <scope>NUCLEOTIDE SEQUENCE [LARGE SCALE GENOMIC DNA]</scope>
    <source>
        <strain evidence="9 10">CCMP1851</strain>
    </source>
</reference>
<sequence>MAGAKGLKLLVLAQAVAWAAAFKQLGNLKMPNLGNVAKDMEAKAKFGAPAAPNKLVVVTGTSSGLGRKTARALVRTGQYHVVGAVRDLEKMDVVAEIEDFDRSCFTAMEVELNSFASVRKFVADLDGFRLNKPVDRLICNAGIYQPSLPHAKWSEDGHEQTMQVNYLSHFLLVSLLMEDMARAPDPRIVLVGSVTGNDNTVGGGGVYPIADLKDLDGLKAGFKNPVSMIDGYNFIGAKAYKDSKLCLMMLSNMLHDKYHKQTGIVFSSIYPGCIAESPLFREKRPWFRKYFPVFMKYITGGFVGEEEAGQRLFQVAHDPRCAKSGVYWGWNGGPREGRGAEALEKGGQIAGAGGAGGGWDSIFENDQSDKVLDVEKAATLWKYSSIVTGAEWPEANQPKSPCPTLKVIGAVTDFMNAKEEAKRMGDQPGMVAGKGIVVTGAVAKAADTVLDKTVFRLLRLAQRLLLGKMPDAATDGSFQATEARRRTGGLLGIFRRKKRAAEEEDAAAVLEAEAVEADAAPLDPEEEAKLRIREELELELRAKIQDQNADRTADDDAAALDDGAALEDAAASAAVEA</sequence>
<keyword evidence="4" id="KW-0602">Photosynthesis</keyword>
<evidence type="ECO:0000256" key="2">
    <source>
        <dbReference type="ARBA" id="ARBA00005821"/>
    </source>
</evidence>
<evidence type="ECO:0000256" key="1">
    <source>
        <dbReference type="ARBA" id="ARBA00005173"/>
    </source>
</evidence>
<dbReference type="Pfam" id="PF00106">
    <property type="entry name" value="adh_short"/>
    <property type="match status" value="1"/>
</dbReference>
<evidence type="ECO:0000313" key="9">
    <source>
        <dbReference type="EMBL" id="KAK7253615.1"/>
    </source>
</evidence>
<evidence type="ECO:0000256" key="6">
    <source>
        <dbReference type="ARBA" id="ARBA00023002"/>
    </source>
</evidence>
<evidence type="ECO:0000256" key="8">
    <source>
        <dbReference type="SAM" id="SignalP"/>
    </source>
</evidence>
<organism evidence="9 10">
    <name type="scientific">Aureococcus anophagefferens</name>
    <name type="common">Harmful bloom alga</name>
    <dbReference type="NCBI Taxonomy" id="44056"/>
    <lineage>
        <taxon>Eukaryota</taxon>
        <taxon>Sar</taxon>
        <taxon>Stramenopiles</taxon>
        <taxon>Ochrophyta</taxon>
        <taxon>Pelagophyceae</taxon>
        <taxon>Pelagomonadales</taxon>
        <taxon>Pelagomonadaceae</taxon>
        <taxon>Aureococcus</taxon>
    </lineage>
</organism>
<evidence type="ECO:0000256" key="4">
    <source>
        <dbReference type="ARBA" id="ARBA00022531"/>
    </source>
</evidence>
<dbReference type="InterPro" id="IPR002347">
    <property type="entry name" value="SDR_fam"/>
</dbReference>
<dbReference type="InterPro" id="IPR036291">
    <property type="entry name" value="NAD(P)-bd_dom_sf"/>
</dbReference>
<dbReference type="PANTHER" id="PTHR44419">
    <property type="entry name" value="PROTOCHLOROPHYLLIDE REDUCTASE C, CHLOROPLASTIC"/>
    <property type="match status" value="1"/>
</dbReference>
<gene>
    <name evidence="9" type="primary">PORA</name>
    <name evidence="9" type="ORF">SO694_00002014</name>
</gene>
<dbReference type="Proteomes" id="UP001363151">
    <property type="component" value="Unassembled WGS sequence"/>
</dbReference>
<dbReference type="SUPFAM" id="SSF51735">
    <property type="entry name" value="NAD(P)-binding Rossmann-fold domains"/>
    <property type="match status" value="1"/>
</dbReference>
<protein>
    <recommendedName>
        <fullName evidence="3">protochlorophyllide reductase</fullName>
        <ecNumber evidence="3">1.3.1.33</ecNumber>
    </recommendedName>
</protein>
<evidence type="ECO:0000313" key="10">
    <source>
        <dbReference type="Proteomes" id="UP001363151"/>
    </source>
</evidence>
<keyword evidence="10" id="KW-1185">Reference proteome</keyword>
<feature type="signal peptide" evidence="8">
    <location>
        <begin position="1"/>
        <end position="21"/>
    </location>
</feature>
<evidence type="ECO:0000256" key="3">
    <source>
        <dbReference type="ARBA" id="ARBA00012006"/>
    </source>
</evidence>
<dbReference type="Gene3D" id="3.40.50.720">
    <property type="entry name" value="NAD(P)-binding Rossmann-like Domain"/>
    <property type="match status" value="1"/>
</dbReference>
<dbReference type="InterPro" id="IPR005979">
    <property type="entry name" value="Prochl_reduct"/>
</dbReference>
<keyword evidence="8" id="KW-0732">Signal</keyword>
<keyword evidence="7" id="KW-0149">Chlorophyll biosynthesis</keyword>
<name>A0ABR1GCH3_AURAN</name>
<dbReference type="PRINTS" id="PR00081">
    <property type="entry name" value="GDHRDH"/>
</dbReference>
<dbReference type="EC" id="1.3.1.33" evidence="3"/>
<keyword evidence="5" id="KW-0521">NADP</keyword>
<comment type="pathway">
    <text evidence="1">Porphyrin-containing compound metabolism; chlorophyll biosynthesis.</text>
</comment>
<evidence type="ECO:0000256" key="7">
    <source>
        <dbReference type="ARBA" id="ARBA00023171"/>
    </source>
</evidence>
<comment type="similarity">
    <text evidence="2">Belongs to the short-chain dehydrogenases/reductases (SDR) family. POR subfamily.</text>
</comment>
<dbReference type="EMBL" id="JBBJCI010000034">
    <property type="protein sequence ID" value="KAK7253615.1"/>
    <property type="molecule type" value="Genomic_DNA"/>
</dbReference>